<dbReference type="InterPro" id="IPR052722">
    <property type="entry name" value="PgpH_phosphodiesterase"/>
</dbReference>
<protein>
    <submittedName>
        <fullName evidence="4">Phosphohydrolase</fullName>
    </submittedName>
</protein>
<keyword evidence="5" id="KW-1185">Reference proteome</keyword>
<dbReference type="InterPro" id="IPR006674">
    <property type="entry name" value="HD_domain"/>
</dbReference>
<dbReference type="SUPFAM" id="SSF109604">
    <property type="entry name" value="HD-domain/PDEase-like"/>
    <property type="match status" value="1"/>
</dbReference>
<dbReference type="PANTHER" id="PTHR36442:SF1">
    <property type="entry name" value="CYCLIC-DI-AMP PHOSPHODIESTERASE PGPH"/>
    <property type="match status" value="1"/>
</dbReference>
<dbReference type="SMART" id="SM00471">
    <property type="entry name" value="HDc"/>
    <property type="match status" value="1"/>
</dbReference>
<keyword evidence="1" id="KW-0472">Membrane</keyword>
<feature type="transmembrane region" description="Helical" evidence="1">
    <location>
        <begin position="326"/>
        <end position="343"/>
    </location>
</feature>
<feature type="transmembrane region" description="Helical" evidence="1">
    <location>
        <begin position="355"/>
        <end position="379"/>
    </location>
</feature>
<dbReference type="InterPro" id="IPR011621">
    <property type="entry name" value="Metal-dep_PHydrolase_7TM_intra"/>
</dbReference>
<keyword evidence="4" id="KW-0378">Hydrolase</keyword>
<dbReference type="Pfam" id="PF01966">
    <property type="entry name" value="HD"/>
    <property type="match status" value="1"/>
</dbReference>
<reference evidence="4 6" key="1">
    <citation type="submission" date="2016-12" db="EMBL/GenBank/DDBJ databases">
        <title>Clostridium tepidum sp. nov., a close relative of Clostridium sporogenes and Clostridium botulinum Group I.</title>
        <authorList>
            <person name="Dobritsa A.P."/>
            <person name="Kutumbaka K.K."/>
            <person name="Werner K."/>
            <person name="Wiedmann M."/>
            <person name="Asmus A."/>
            <person name="Samadpour M."/>
        </authorList>
    </citation>
    <scope>NUCLEOTIDE SEQUENCE [LARGE SCALE GENOMIC DNA]</scope>
    <source>
        <strain evidence="4 6">IEH 97212</strain>
    </source>
</reference>
<dbReference type="InterPro" id="IPR011624">
    <property type="entry name" value="Metal-dep_PHydrolase_7TM_extra"/>
</dbReference>
<keyword evidence="1" id="KW-0812">Transmembrane</keyword>
<dbReference type="Gene3D" id="1.10.3210.10">
    <property type="entry name" value="Hypothetical protein af1432"/>
    <property type="match status" value="1"/>
</dbReference>
<evidence type="ECO:0000259" key="2">
    <source>
        <dbReference type="SMART" id="SM00471"/>
    </source>
</evidence>
<dbReference type="AlphaFoldDB" id="A0A1S9I5Z3"/>
<dbReference type="GO" id="GO:0016787">
    <property type="term" value="F:hydrolase activity"/>
    <property type="evidence" value="ECO:0007669"/>
    <property type="project" value="UniProtKB-KW"/>
</dbReference>
<evidence type="ECO:0000256" key="1">
    <source>
        <dbReference type="SAM" id="Phobius"/>
    </source>
</evidence>
<evidence type="ECO:0000313" key="4">
    <source>
        <dbReference type="EMBL" id="OOO65696.1"/>
    </source>
</evidence>
<sequence length="695" mass="79262">MKKITIEEMKKNNKLKKLLVFFITFLFMYVVLATSFITKKYDLKEGDIARVDIKAPREIKDEVSTKARLQQALESVPIQYTKRTEVKTEILNDINSFFSQVDSLKDKKIDEKQKIQQIDQNGKINISERELSQILNLDKTELKSIQDVLIKVISDVYENVNISDDSQKDNAQDIKKAQEYVYSKIKMAKIPNSLKQLTLNIAYSEIKPNFYYDKEKTEELKKETLKNTPPVMIKKDQIIVKEGEPVSKYQLDLLKDVGLLNNNNNFEWYIFIGLAVLIILVLFIQGIYIYKFYNEAFNDLNSLILISLNNCIAILLARSMYTISPFLIPLASIPMILTLLLNYKISLFNSLVNCILIAVAVNFEVEIILIAIMSAVLGSTILRKMQERNDILYASSYIAIINVILAFSAGFLLSNSVIDVSKKALFTLIGGILSAILTIGLLPLFENLFGIVTTIKLLELSNPNNPLLKKLLVEAPGTYHHSILVGNLAEVAAEVVNGNPVLARVSAYYHDIGKTKRPYFFRENQIGKENPHDKISPNLSTLIITSHVKDGLELAKEYKIPKVIQDIIQQHHGTSLVKYFYITMKNNSERPEDINEEDFRYPGPIPKSKEAAIIMLADGVEAAVRSINEPTKGRIEEMVNKIIKARLDEGQLDECDLTLKEIGLIREAFLKVLVSIYHQRIEYPEDKWMKDRRIK</sequence>
<dbReference type="Proteomes" id="UP000190256">
    <property type="component" value="Unassembled WGS sequence"/>
</dbReference>
<feature type="domain" description="HD/PDEase" evidence="2">
    <location>
        <begin position="474"/>
        <end position="632"/>
    </location>
</feature>
<proteinExistence type="predicted"/>
<dbReference type="EMBL" id="MRAD01000011">
    <property type="protein sequence ID" value="OOO61634.1"/>
    <property type="molecule type" value="Genomic_DNA"/>
</dbReference>
<evidence type="ECO:0000313" key="3">
    <source>
        <dbReference type="EMBL" id="OOO61634.1"/>
    </source>
</evidence>
<evidence type="ECO:0000313" key="6">
    <source>
        <dbReference type="Proteomes" id="UP000190256"/>
    </source>
</evidence>
<dbReference type="NCBIfam" id="TIGR00277">
    <property type="entry name" value="HDIG"/>
    <property type="match status" value="1"/>
</dbReference>
<feature type="transmembrane region" description="Helical" evidence="1">
    <location>
        <begin position="268"/>
        <end position="290"/>
    </location>
</feature>
<dbReference type="PANTHER" id="PTHR36442">
    <property type="entry name" value="CYCLIC-DI-AMP PHOSPHODIESTERASE PGPH"/>
    <property type="match status" value="1"/>
</dbReference>
<dbReference type="InterPro" id="IPR006675">
    <property type="entry name" value="HDIG_dom"/>
</dbReference>
<dbReference type="RefSeq" id="WP_078024896.1">
    <property type="nucleotide sequence ID" value="NZ_JADPGM010000007.1"/>
</dbReference>
<reference evidence="3 5" key="2">
    <citation type="submission" date="2016-12" db="EMBL/GenBank/DDBJ databases">
        <title>Clostridium tepidum sp. nov., a close relative of Clostridium sporogenes and Clostridium botulinum Group I.</title>
        <authorList>
            <person name="Dobritsa A.P."/>
            <person name="Kutumbaka K."/>
            <person name="Werner K."/>
            <person name="Samadpour M."/>
        </authorList>
    </citation>
    <scope>NUCLEOTIDE SEQUENCE [LARGE SCALE GENOMIC DNA]</scope>
    <source>
        <strain evidence="3 5">PE</strain>
    </source>
</reference>
<keyword evidence="1" id="KW-1133">Transmembrane helix</keyword>
<dbReference type="CDD" id="cd00077">
    <property type="entry name" value="HDc"/>
    <property type="match status" value="1"/>
</dbReference>
<dbReference type="EMBL" id="MRAE01000018">
    <property type="protein sequence ID" value="OOO65696.1"/>
    <property type="molecule type" value="Genomic_DNA"/>
</dbReference>
<gene>
    <name evidence="3" type="ORF">BS637_11140</name>
    <name evidence="4" type="ORF">BS638_08455</name>
</gene>
<dbReference type="Pfam" id="PF07698">
    <property type="entry name" value="7TM-7TMR_HD"/>
    <property type="match status" value="1"/>
</dbReference>
<dbReference type="OrthoDB" id="9806952at2"/>
<name>A0A1S9I5Z3_9CLOT</name>
<organism evidence="4 6">
    <name type="scientific">Clostridium tepidum</name>
    <dbReference type="NCBI Taxonomy" id="1962263"/>
    <lineage>
        <taxon>Bacteria</taxon>
        <taxon>Bacillati</taxon>
        <taxon>Bacillota</taxon>
        <taxon>Clostridia</taxon>
        <taxon>Eubacteriales</taxon>
        <taxon>Clostridiaceae</taxon>
        <taxon>Clostridium</taxon>
    </lineage>
</organism>
<comment type="caution">
    <text evidence="4">The sequence shown here is derived from an EMBL/GenBank/DDBJ whole genome shotgun (WGS) entry which is preliminary data.</text>
</comment>
<accession>A0A1S9I5Z3</accession>
<feature type="transmembrane region" description="Helical" evidence="1">
    <location>
        <begin position="425"/>
        <end position="445"/>
    </location>
</feature>
<evidence type="ECO:0000313" key="5">
    <source>
        <dbReference type="Proteomes" id="UP000190206"/>
    </source>
</evidence>
<dbReference type="Pfam" id="PF07697">
    <property type="entry name" value="7TMR-HDED"/>
    <property type="match status" value="1"/>
</dbReference>
<feature type="transmembrane region" description="Helical" evidence="1">
    <location>
        <begin position="391"/>
        <end position="413"/>
    </location>
</feature>
<dbReference type="Proteomes" id="UP000190206">
    <property type="component" value="Unassembled WGS sequence"/>
</dbReference>
<dbReference type="STRING" id="1962263.BS637_11140"/>
<dbReference type="InterPro" id="IPR003607">
    <property type="entry name" value="HD/PDEase_dom"/>
</dbReference>